<dbReference type="AlphaFoldDB" id="A0AA86N7G2"/>
<evidence type="ECO:0000313" key="3">
    <source>
        <dbReference type="EMBL" id="CAI9914243.1"/>
    </source>
</evidence>
<dbReference type="Proteomes" id="UP001642409">
    <property type="component" value="Unassembled WGS sequence"/>
</dbReference>
<keyword evidence="1" id="KW-0175">Coiled coil</keyword>
<proteinExistence type="predicted"/>
<dbReference type="EMBL" id="CATOUU010000046">
    <property type="protein sequence ID" value="CAI9914243.1"/>
    <property type="molecule type" value="Genomic_DNA"/>
</dbReference>
<feature type="compositionally biased region" description="Basic and acidic residues" evidence="2">
    <location>
        <begin position="192"/>
        <end position="243"/>
    </location>
</feature>
<protein>
    <submittedName>
        <fullName evidence="3">Uncharacterized protein</fullName>
    </submittedName>
</protein>
<organism evidence="3">
    <name type="scientific">Hexamita inflata</name>
    <dbReference type="NCBI Taxonomy" id="28002"/>
    <lineage>
        <taxon>Eukaryota</taxon>
        <taxon>Metamonada</taxon>
        <taxon>Diplomonadida</taxon>
        <taxon>Hexamitidae</taxon>
        <taxon>Hexamitinae</taxon>
        <taxon>Hexamita</taxon>
    </lineage>
</organism>
<comment type="caution">
    <text evidence="3">The sequence shown here is derived from an EMBL/GenBank/DDBJ whole genome shotgun (WGS) entry which is preliminary data.</text>
</comment>
<reference evidence="4 5" key="2">
    <citation type="submission" date="2024-07" db="EMBL/GenBank/DDBJ databases">
        <authorList>
            <person name="Akdeniz Z."/>
        </authorList>
    </citation>
    <scope>NUCLEOTIDE SEQUENCE [LARGE SCALE GENOMIC DNA]</scope>
</reference>
<gene>
    <name evidence="3" type="ORF">HINF_LOCUS1888</name>
    <name evidence="4" type="ORF">HINF_LOCUS72769</name>
</gene>
<evidence type="ECO:0000313" key="4">
    <source>
        <dbReference type="EMBL" id="CAL6104409.1"/>
    </source>
</evidence>
<evidence type="ECO:0000256" key="1">
    <source>
        <dbReference type="SAM" id="Coils"/>
    </source>
</evidence>
<feature type="region of interest" description="Disordered" evidence="2">
    <location>
        <begin position="185"/>
        <end position="319"/>
    </location>
</feature>
<feature type="compositionally biased region" description="Low complexity" evidence="2">
    <location>
        <begin position="251"/>
        <end position="265"/>
    </location>
</feature>
<evidence type="ECO:0000256" key="2">
    <source>
        <dbReference type="SAM" id="MobiDB-lite"/>
    </source>
</evidence>
<feature type="compositionally biased region" description="Polar residues" evidence="2">
    <location>
        <begin position="277"/>
        <end position="290"/>
    </location>
</feature>
<reference evidence="3" key="1">
    <citation type="submission" date="2023-06" db="EMBL/GenBank/DDBJ databases">
        <authorList>
            <person name="Kurt Z."/>
        </authorList>
    </citation>
    <scope>NUCLEOTIDE SEQUENCE</scope>
</reference>
<evidence type="ECO:0000313" key="5">
    <source>
        <dbReference type="Proteomes" id="UP001642409"/>
    </source>
</evidence>
<dbReference type="EMBL" id="CAXDID020000582">
    <property type="protein sequence ID" value="CAL6104409.1"/>
    <property type="molecule type" value="Genomic_DNA"/>
</dbReference>
<feature type="coiled-coil region" evidence="1">
    <location>
        <begin position="381"/>
        <end position="433"/>
    </location>
</feature>
<name>A0AA86N7G2_9EUKA</name>
<accession>A0AA86N7G2</accession>
<keyword evidence="5" id="KW-1185">Reference proteome</keyword>
<sequence>MTTVTNVIQYDFPCQLASRVRRSRISWDSIYQDVAHVLSHDFLQTSSDFDFICKLVSDPSGFYLELTNTLNIQTICFQRRFITSNQIRTALFGILCALEHVHPSSSVKFILQNGNVVKMFNEFVCRYVSMNWVIPGKKNKKKNMDLIVNILRFQNVKFCFEEGEVFEDRFGVRLGLRKNDQSNQYYDLGVDNTEKEGEKQEEEKQEGGQKDEKVAEKEQEQNEVEKANEIQKETEKEPHKEGQNEPEQVNTAQAEPAQVEPAQTEIQKQVLEKKSPQQKQIESELQSQNDKPAEQVEKPQQISKKSITKKPQKQRESVEATEIIKNIQKIVPEKQPQIIQNDENIENMISSHIKMAEKIEELLLFKLQQEKEQEKEENLFKPKQNDLKEQKEEKIEKVAEEKLDVRSMSSWQLKMLKKQRKYMKEEKEEEQKALPVQENVNVQKEQSKEQVIQKESSQLINLEIKKVEHVPTQESQTLQNNSAKFLKEQNNNTKTPVKQSMLQMIKEIELQNMQSAVVIPCQKESSLKIVLPESIEQNKSINLVSPVLKVESVHTNQQNKTVQEPVLTKQFNFQNLNNDQIKLVKRVFLEMDVQFAIVQNK</sequence>